<dbReference type="Proteomes" id="UP000789390">
    <property type="component" value="Unassembled WGS sequence"/>
</dbReference>
<proteinExistence type="predicted"/>
<dbReference type="EMBL" id="CAKKLH010000323">
    <property type="protein sequence ID" value="CAH0112156.1"/>
    <property type="molecule type" value="Genomic_DNA"/>
</dbReference>
<sequence length="367" mass="42093">MKRQFSISVKTSASKFFVSLTFVLQFLLGLSNQTEVHLSVFFHFNQRIRNRQTDSTVCIGPFSSDVSRNCDPHGCRNTRNFVDITTINLMVGKNGTENNQNLKSFLENSKSSLFVDLDVKCTWLKKEQFLIWYVNWCDYNKWPNDRRPKCQDTTTTTPRAITTQTTTEITFRNPVTSTTTSSTEDSVTTESELPITSYLNVTRFPPITHQKWTTIQYRQKENSTPAGFSDKQSPKKSNDNTILWISLGAAAVVFTVIVFVVFCQRSKIAKFLRKSGNRDIADDAFYYRDMSMRRRENQQPAPDIVTYENIIPNLFLINEPVYTELDLSVQHNLNSENAAAGINSTPLQKRDIKSYVDSVIYADLHKC</sequence>
<keyword evidence="3" id="KW-1185">Reference proteome</keyword>
<feature type="transmembrane region" description="Helical" evidence="1">
    <location>
        <begin position="242"/>
        <end position="263"/>
    </location>
</feature>
<comment type="caution">
    <text evidence="2">The sequence shown here is derived from an EMBL/GenBank/DDBJ whole genome shotgun (WGS) entry which is preliminary data.</text>
</comment>
<gene>
    <name evidence="2" type="ORF">DGAL_LOCUS15868</name>
</gene>
<dbReference type="AlphaFoldDB" id="A0A8J2S7J5"/>
<name>A0A8J2S7J5_9CRUS</name>
<protein>
    <submittedName>
        <fullName evidence="2">Uncharacterized protein</fullName>
    </submittedName>
</protein>
<keyword evidence="1" id="KW-0472">Membrane</keyword>
<dbReference type="OrthoDB" id="6372502at2759"/>
<organism evidence="2 3">
    <name type="scientific">Daphnia galeata</name>
    <dbReference type="NCBI Taxonomy" id="27404"/>
    <lineage>
        <taxon>Eukaryota</taxon>
        <taxon>Metazoa</taxon>
        <taxon>Ecdysozoa</taxon>
        <taxon>Arthropoda</taxon>
        <taxon>Crustacea</taxon>
        <taxon>Branchiopoda</taxon>
        <taxon>Diplostraca</taxon>
        <taxon>Cladocera</taxon>
        <taxon>Anomopoda</taxon>
        <taxon>Daphniidae</taxon>
        <taxon>Daphnia</taxon>
    </lineage>
</organism>
<reference evidence="2" key="1">
    <citation type="submission" date="2021-11" db="EMBL/GenBank/DDBJ databases">
        <authorList>
            <person name="Schell T."/>
        </authorList>
    </citation>
    <scope>NUCLEOTIDE SEQUENCE</scope>
    <source>
        <strain evidence="2">M5</strain>
    </source>
</reference>
<evidence type="ECO:0000313" key="3">
    <source>
        <dbReference type="Proteomes" id="UP000789390"/>
    </source>
</evidence>
<keyword evidence="1" id="KW-0812">Transmembrane</keyword>
<evidence type="ECO:0000256" key="1">
    <source>
        <dbReference type="SAM" id="Phobius"/>
    </source>
</evidence>
<keyword evidence="1" id="KW-1133">Transmembrane helix</keyword>
<accession>A0A8J2S7J5</accession>
<evidence type="ECO:0000313" key="2">
    <source>
        <dbReference type="EMBL" id="CAH0112156.1"/>
    </source>
</evidence>